<proteinExistence type="predicted"/>
<dbReference type="AlphaFoldDB" id="A0A6C0F2R7"/>
<sequence length="95" mass="11102">MSALSENQISIIESFIAENDAIEMPDIDQEHIAIIREEIQTQPPNTSYMVDYDSNRRIMYHMYKSSKDNCVYIMATSMRTMFTSYTDPLIGYCRL</sequence>
<dbReference type="EMBL" id="MN739011">
    <property type="protein sequence ID" value="QHT34933.1"/>
    <property type="molecule type" value="Genomic_DNA"/>
</dbReference>
<name>A0A6C0F2R7_9ZZZZ</name>
<accession>A0A6C0F2R7</accession>
<organism evidence="1">
    <name type="scientific">viral metagenome</name>
    <dbReference type="NCBI Taxonomy" id="1070528"/>
    <lineage>
        <taxon>unclassified sequences</taxon>
        <taxon>metagenomes</taxon>
        <taxon>organismal metagenomes</taxon>
    </lineage>
</organism>
<protein>
    <submittedName>
        <fullName evidence="1">Uncharacterized protein</fullName>
    </submittedName>
</protein>
<evidence type="ECO:0000313" key="1">
    <source>
        <dbReference type="EMBL" id="QHT34933.1"/>
    </source>
</evidence>
<reference evidence="1" key="1">
    <citation type="journal article" date="2020" name="Nature">
        <title>Giant virus diversity and host interactions through global metagenomics.</title>
        <authorList>
            <person name="Schulz F."/>
            <person name="Roux S."/>
            <person name="Paez-Espino D."/>
            <person name="Jungbluth S."/>
            <person name="Walsh D.A."/>
            <person name="Denef V.J."/>
            <person name="McMahon K.D."/>
            <person name="Konstantinidis K.T."/>
            <person name="Eloe-Fadrosh E.A."/>
            <person name="Kyrpides N.C."/>
            <person name="Woyke T."/>
        </authorList>
    </citation>
    <scope>NUCLEOTIDE SEQUENCE</scope>
    <source>
        <strain evidence="1">GVMAG-M-3300009180-1</strain>
    </source>
</reference>